<protein>
    <submittedName>
        <fullName evidence="2">Uncharacterized protein</fullName>
    </submittedName>
</protein>
<evidence type="ECO:0000313" key="3">
    <source>
        <dbReference type="Proteomes" id="UP000521227"/>
    </source>
</evidence>
<evidence type="ECO:0000313" key="2">
    <source>
        <dbReference type="EMBL" id="MBB5053318.1"/>
    </source>
</evidence>
<evidence type="ECO:0000256" key="1">
    <source>
        <dbReference type="SAM" id="MobiDB-lite"/>
    </source>
</evidence>
<comment type="caution">
    <text evidence="2">The sequence shown here is derived from an EMBL/GenBank/DDBJ whole genome shotgun (WGS) entry which is preliminary data.</text>
</comment>
<feature type="region of interest" description="Disordered" evidence="1">
    <location>
        <begin position="69"/>
        <end position="100"/>
    </location>
</feature>
<proteinExistence type="predicted"/>
<organism evidence="2 3">
    <name type="scientific">Afipia massiliensis</name>
    <dbReference type="NCBI Taxonomy" id="211460"/>
    <lineage>
        <taxon>Bacteria</taxon>
        <taxon>Pseudomonadati</taxon>
        <taxon>Pseudomonadota</taxon>
        <taxon>Alphaproteobacteria</taxon>
        <taxon>Hyphomicrobiales</taxon>
        <taxon>Nitrobacteraceae</taxon>
        <taxon>Afipia</taxon>
    </lineage>
</organism>
<gene>
    <name evidence="2" type="ORF">HNQ36_003309</name>
</gene>
<dbReference type="EMBL" id="JACHIJ010000004">
    <property type="protein sequence ID" value="MBB5053318.1"/>
    <property type="molecule type" value="Genomic_DNA"/>
</dbReference>
<name>A0A840N659_9BRAD</name>
<reference evidence="2 3" key="1">
    <citation type="submission" date="2020-08" db="EMBL/GenBank/DDBJ databases">
        <title>Genomic Encyclopedia of Type Strains, Phase IV (KMG-IV): sequencing the most valuable type-strain genomes for metagenomic binning, comparative biology and taxonomic classification.</title>
        <authorList>
            <person name="Goeker M."/>
        </authorList>
    </citation>
    <scope>NUCLEOTIDE SEQUENCE [LARGE SCALE GENOMIC DNA]</scope>
    <source>
        <strain evidence="2 3">DSM 17498</strain>
    </source>
</reference>
<accession>A0A840N659</accession>
<dbReference type="RefSeq" id="WP_184086821.1">
    <property type="nucleotide sequence ID" value="NZ_JACHIJ010000004.1"/>
</dbReference>
<dbReference type="AlphaFoldDB" id="A0A840N659"/>
<dbReference type="Proteomes" id="UP000521227">
    <property type="component" value="Unassembled WGS sequence"/>
</dbReference>
<sequence length="118" mass="13302">MTKQLFRDGKYVRDLDADESYTVKDRESIRFSMQFMDAMPIFDSAGHRPGAVSLTDAERDRRAQMYMDQKARLSSAWQHTPPTAPAVSEPRNTSDAAADAYDRRSVALENAWQKAGAV</sequence>